<proteinExistence type="predicted"/>
<organism evidence="4 5">
    <name type="scientific">Purpureocillium lilacinum</name>
    <name type="common">Paecilomyces lilacinus</name>
    <dbReference type="NCBI Taxonomy" id="33203"/>
    <lineage>
        <taxon>Eukaryota</taxon>
        <taxon>Fungi</taxon>
        <taxon>Dikarya</taxon>
        <taxon>Ascomycota</taxon>
        <taxon>Pezizomycotina</taxon>
        <taxon>Sordariomycetes</taxon>
        <taxon>Hypocreomycetidae</taxon>
        <taxon>Hypocreales</taxon>
        <taxon>Ophiocordycipitaceae</taxon>
        <taxon>Purpureocillium</taxon>
    </lineage>
</organism>
<dbReference type="SUPFAM" id="SSF53223">
    <property type="entry name" value="Aminoacid dehydrogenase-like, N-terminal domain"/>
    <property type="match status" value="1"/>
</dbReference>
<dbReference type="InterPro" id="IPR013708">
    <property type="entry name" value="Shikimate_DH-bd_N"/>
</dbReference>
<dbReference type="PANTHER" id="PTHR21089:SF1">
    <property type="entry name" value="BIFUNCTIONAL 3-DEHYDROQUINATE DEHYDRATASE_SHIKIMATE DEHYDROGENASE, CHLOROPLASTIC"/>
    <property type="match status" value="1"/>
</dbReference>
<dbReference type="InterPro" id="IPR036291">
    <property type="entry name" value="NAD(P)-bd_dom_sf"/>
</dbReference>
<sequence length="508" mass="55234">MQQRATLTAPESPRQRWKLTWSTPLQAAEGKDLPAGRGGCRSSPGPTPAAPASGEEARRLPARQANLLFGYAFRRGGPASKGEKGGSATSRSRGLAMLRVQSSHTTSAKLSLTTPACPSSPLSAPARTRLAERAPHACLTVLDSRLDSEADAHQRPAMALQTHHEEMQPAALGELERETSALDKHGYLFGQKITHSLSPFLHQVIYENLGLRWGQVRLDSCDMQLFLRLVRHPDFYGASVTMPNKVAILPHLDRMTDECRSVGACNTLFLQPDPADPSGQRRLLCGANTDVIGIRDSFLRNVADPARVYHGKPALVIGGGGAARSAIYALARWMRAADIYLVNRDAAEVADMMRDCAARGYGDGLVHVATEEQARELPAAGAIVACVPDFEPRTEEEKLARCITEIFLSKQPQPQQDQEGGEGGRGGDMAPRTKGAMLEMCYNPTPFTALGALAERHDWQVILGTEALIWQGLEQDRYWTGRPVEDLPVDKVKEAIAASVAQRSQSRL</sequence>
<evidence type="ECO:0000313" key="3">
    <source>
        <dbReference type="EMBL" id="KAK4089276.1"/>
    </source>
</evidence>
<reference evidence="4" key="1">
    <citation type="submission" date="2015-05" db="EMBL/GenBank/DDBJ databases">
        <authorList>
            <person name="Wang D.B."/>
            <person name="Wang M."/>
        </authorList>
    </citation>
    <scope>NUCLEOTIDE SEQUENCE</scope>
    <source>
        <strain evidence="4">36-1</strain>
    </source>
</reference>
<reference evidence="3" key="3">
    <citation type="submission" date="2023-11" db="EMBL/GenBank/DDBJ databases">
        <authorList>
            <person name="Beijen E."/>
            <person name="Ohm R.A."/>
        </authorList>
    </citation>
    <scope>NUCLEOTIDE SEQUENCE</scope>
    <source>
        <strain evidence="3">CBS 150709</strain>
    </source>
</reference>
<dbReference type="Proteomes" id="UP000245956">
    <property type="component" value="Unassembled WGS sequence"/>
</dbReference>
<evidence type="ECO:0000259" key="2">
    <source>
        <dbReference type="Pfam" id="PF08501"/>
    </source>
</evidence>
<accession>A0A2U3EBI0</accession>
<dbReference type="Gene3D" id="3.40.50.720">
    <property type="entry name" value="NAD(P)-binding Rossmann-like Domain"/>
    <property type="match status" value="1"/>
</dbReference>
<gene>
    <name evidence="4" type="ORF">PCL_11907</name>
    <name evidence="3" type="ORF">Purlil1_6265</name>
</gene>
<dbReference type="InterPro" id="IPR022893">
    <property type="entry name" value="Shikimate_DH_fam"/>
</dbReference>
<evidence type="ECO:0000313" key="6">
    <source>
        <dbReference type="Proteomes" id="UP001287286"/>
    </source>
</evidence>
<reference evidence="3 6" key="4">
    <citation type="journal article" date="2024" name="Microbiol. Resour. Announc.">
        <title>Genome annotations for the ascomycete fungi Trichoderma harzianum, Trichoderma aggressivum, and Purpureocillium lilacinum.</title>
        <authorList>
            <person name="Beijen E.P.W."/>
            <person name="Ohm R.A."/>
        </authorList>
    </citation>
    <scope>NUCLEOTIDE SEQUENCE [LARGE SCALE GENOMIC DNA]</scope>
    <source>
        <strain evidence="3 6">CBS 150709</strain>
    </source>
</reference>
<protein>
    <recommendedName>
        <fullName evidence="2">Shikimate dehydrogenase substrate binding N-terminal domain-containing protein</fullName>
    </recommendedName>
</protein>
<dbReference type="GO" id="GO:0009423">
    <property type="term" value="P:chorismate biosynthetic process"/>
    <property type="evidence" value="ECO:0007669"/>
    <property type="project" value="TreeGrafter"/>
</dbReference>
<dbReference type="Gene3D" id="3.40.50.10860">
    <property type="entry name" value="Leucine Dehydrogenase, chain A, domain 1"/>
    <property type="match status" value="1"/>
</dbReference>
<dbReference type="PANTHER" id="PTHR21089">
    <property type="entry name" value="SHIKIMATE DEHYDROGENASE"/>
    <property type="match status" value="1"/>
</dbReference>
<keyword evidence="6" id="KW-1185">Reference proteome</keyword>
<dbReference type="EMBL" id="JAWRVI010000020">
    <property type="protein sequence ID" value="KAK4089276.1"/>
    <property type="molecule type" value="Genomic_DNA"/>
</dbReference>
<dbReference type="InterPro" id="IPR046346">
    <property type="entry name" value="Aminoacid_DH-like_N_sf"/>
</dbReference>
<name>A0A2U3EBI0_PURLI</name>
<dbReference type="SUPFAM" id="SSF51735">
    <property type="entry name" value="NAD(P)-binding Rossmann-fold domains"/>
    <property type="match status" value="1"/>
</dbReference>
<dbReference type="CDD" id="cd01065">
    <property type="entry name" value="NAD_bind_Shikimate_DH"/>
    <property type="match status" value="1"/>
</dbReference>
<dbReference type="EMBL" id="LCWV01000007">
    <property type="protein sequence ID" value="PWI71813.1"/>
    <property type="molecule type" value="Genomic_DNA"/>
</dbReference>
<reference evidence="4 5" key="2">
    <citation type="journal article" date="2016" name="Front. Microbiol.">
        <title>Genome and transcriptome sequences reveal the specific parasitism of the nematophagous Purpureocillium lilacinum 36-1.</title>
        <authorList>
            <person name="Xie J."/>
            <person name="Li S."/>
            <person name="Mo C."/>
            <person name="Xiao X."/>
            <person name="Peng D."/>
            <person name="Wang G."/>
            <person name="Xiao Y."/>
        </authorList>
    </citation>
    <scope>NUCLEOTIDE SEQUENCE [LARGE SCALE GENOMIC DNA]</scope>
    <source>
        <strain evidence="4 5">36-1</strain>
    </source>
</reference>
<evidence type="ECO:0000256" key="1">
    <source>
        <dbReference type="SAM" id="MobiDB-lite"/>
    </source>
</evidence>
<dbReference type="Pfam" id="PF08501">
    <property type="entry name" value="Shikimate_dh_N"/>
    <property type="match status" value="1"/>
</dbReference>
<evidence type="ECO:0000313" key="5">
    <source>
        <dbReference type="Proteomes" id="UP000245956"/>
    </source>
</evidence>
<dbReference type="GO" id="GO:0004764">
    <property type="term" value="F:shikimate 3-dehydrogenase (NADP+) activity"/>
    <property type="evidence" value="ECO:0007669"/>
    <property type="project" value="InterPro"/>
</dbReference>
<dbReference type="GO" id="GO:0019632">
    <property type="term" value="P:shikimate metabolic process"/>
    <property type="evidence" value="ECO:0007669"/>
    <property type="project" value="TreeGrafter"/>
</dbReference>
<dbReference type="Proteomes" id="UP001287286">
    <property type="component" value="Unassembled WGS sequence"/>
</dbReference>
<evidence type="ECO:0000313" key="4">
    <source>
        <dbReference type="EMBL" id="PWI71813.1"/>
    </source>
</evidence>
<dbReference type="AlphaFoldDB" id="A0A2U3EBI0"/>
<feature type="region of interest" description="Disordered" evidence="1">
    <location>
        <begin position="1"/>
        <end position="57"/>
    </location>
</feature>
<feature type="domain" description="Shikimate dehydrogenase substrate binding N-terminal" evidence="2">
    <location>
        <begin position="188"/>
        <end position="268"/>
    </location>
</feature>
<comment type="caution">
    <text evidence="4">The sequence shown here is derived from an EMBL/GenBank/DDBJ whole genome shotgun (WGS) entry which is preliminary data.</text>
</comment>
<feature type="region of interest" description="Disordered" evidence="1">
    <location>
        <begin position="410"/>
        <end position="432"/>
    </location>
</feature>